<proteinExistence type="predicted"/>
<dbReference type="Proteomes" id="UP000702209">
    <property type="component" value="Unassembled WGS sequence"/>
</dbReference>
<accession>A0ABS0D2Z3</accession>
<dbReference type="PIRSF" id="PIRSF016838">
    <property type="entry name" value="PafC"/>
    <property type="match status" value="1"/>
</dbReference>
<dbReference type="Pfam" id="PF08279">
    <property type="entry name" value="HTH_11"/>
    <property type="match status" value="1"/>
</dbReference>
<dbReference type="InterPro" id="IPR018356">
    <property type="entry name" value="Tscrpt_reg_HTH_DeoR_CS"/>
</dbReference>
<evidence type="ECO:0000313" key="5">
    <source>
        <dbReference type="EMBL" id="MBF6302478.1"/>
    </source>
</evidence>
<dbReference type="PANTHER" id="PTHR34580:SF3">
    <property type="entry name" value="PROTEIN PAFB"/>
    <property type="match status" value="1"/>
</dbReference>
<keyword evidence="2" id="KW-0238">DNA-binding</keyword>
<name>A0ABS0D2Z3_9NOCA</name>
<dbReference type="Gene3D" id="1.10.10.10">
    <property type="entry name" value="Winged helix-like DNA-binding domain superfamily/Winged helix DNA-binding domain"/>
    <property type="match status" value="1"/>
</dbReference>
<feature type="domain" description="HTH deoR-type" evidence="4">
    <location>
        <begin position="4"/>
        <end position="70"/>
    </location>
</feature>
<dbReference type="Pfam" id="PF13280">
    <property type="entry name" value="WYL"/>
    <property type="match status" value="1"/>
</dbReference>
<dbReference type="SUPFAM" id="SSF46785">
    <property type="entry name" value="Winged helix' DNA-binding domain"/>
    <property type="match status" value="1"/>
</dbReference>
<reference evidence="5 6" key="1">
    <citation type="submission" date="2020-10" db="EMBL/GenBank/DDBJ databases">
        <title>Identification of Nocardia species via Next-generation sequencing and recognition of intraspecies genetic diversity.</title>
        <authorList>
            <person name="Li P."/>
            <person name="Li P."/>
            <person name="Lu B."/>
        </authorList>
    </citation>
    <scope>NUCLEOTIDE SEQUENCE [LARGE SCALE GENOMIC DNA]</scope>
    <source>
        <strain evidence="5 6">BJ06-0157</strain>
    </source>
</reference>
<organism evidence="5 6">
    <name type="scientific">Nocardia amamiensis</name>
    <dbReference type="NCBI Taxonomy" id="404578"/>
    <lineage>
        <taxon>Bacteria</taxon>
        <taxon>Bacillati</taxon>
        <taxon>Actinomycetota</taxon>
        <taxon>Actinomycetes</taxon>
        <taxon>Mycobacteriales</taxon>
        <taxon>Nocardiaceae</taxon>
        <taxon>Nocardia</taxon>
    </lineage>
</organism>
<evidence type="ECO:0000259" key="4">
    <source>
        <dbReference type="PROSITE" id="PS51000"/>
    </source>
</evidence>
<dbReference type="InterPro" id="IPR026881">
    <property type="entry name" value="WYL_dom"/>
</dbReference>
<protein>
    <submittedName>
        <fullName evidence="5">YafY family transcriptional regulator</fullName>
    </submittedName>
</protein>
<keyword evidence="3" id="KW-0804">Transcription</keyword>
<evidence type="ECO:0000256" key="1">
    <source>
        <dbReference type="ARBA" id="ARBA00023015"/>
    </source>
</evidence>
<dbReference type="PROSITE" id="PS00894">
    <property type="entry name" value="HTH_DEOR_1"/>
    <property type="match status" value="1"/>
</dbReference>
<dbReference type="RefSeq" id="WP_195133667.1">
    <property type="nucleotide sequence ID" value="NZ_JADLQX010000045.1"/>
</dbReference>
<dbReference type="InterPro" id="IPR013196">
    <property type="entry name" value="HTH_11"/>
</dbReference>
<dbReference type="InterPro" id="IPR028349">
    <property type="entry name" value="PafC-like"/>
</dbReference>
<evidence type="ECO:0000313" key="6">
    <source>
        <dbReference type="Proteomes" id="UP000702209"/>
    </source>
</evidence>
<dbReference type="InterPro" id="IPR036390">
    <property type="entry name" value="WH_DNA-bd_sf"/>
</dbReference>
<gene>
    <name evidence="5" type="ORF">IU459_33800</name>
</gene>
<dbReference type="InterPro" id="IPR036388">
    <property type="entry name" value="WH-like_DNA-bd_sf"/>
</dbReference>
<sequence>MTQTAARLLQLLSLLQTRREWSGPELAARLGVTVRTVRRDVERLRELEYPVVASLGAVGGYRLQAGAALPPLLLDDEEAVAITLGLRGAAQGAVAGIEESAARALVKLQQVLPSRLRRRVDAIDSATVSLAGPAAGPVIDPEILVVLAAAARDGERIRFRYRDKADAETSRLAEPHSLVSAGRRWYLVAWDVDRTDWRTFRVDRVTSPHPTGIRCTPRTLPTADAASFVTSQLARSRPARHVVLRVHASADMLIESFRVRAEEIEAVDARTCLLRTSADSLEWTALRIAHLDLEFEVVEPQEMKDLLSTLGAKLLRAAGNPRPVRRRTGAVDQR</sequence>
<dbReference type="EMBL" id="JADLQX010000045">
    <property type="protein sequence ID" value="MBF6302478.1"/>
    <property type="molecule type" value="Genomic_DNA"/>
</dbReference>
<dbReference type="PANTHER" id="PTHR34580">
    <property type="match status" value="1"/>
</dbReference>
<dbReference type="PROSITE" id="PS51000">
    <property type="entry name" value="HTH_DEOR_2"/>
    <property type="match status" value="1"/>
</dbReference>
<evidence type="ECO:0000256" key="2">
    <source>
        <dbReference type="ARBA" id="ARBA00023125"/>
    </source>
</evidence>
<comment type="caution">
    <text evidence="5">The sequence shown here is derived from an EMBL/GenBank/DDBJ whole genome shotgun (WGS) entry which is preliminary data.</text>
</comment>
<dbReference type="InterPro" id="IPR057727">
    <property type="entry name" value="WCX_dom"/>
</dbReference>
<dbReference type="Pfam" id="PF25583">
    <property type="entry name" value="WCX"/>
    <property type="match status" value="1"/>
</dbReference>
<keyword evidence="6" id="KW-1185">Reference proteome</keyword>
<dbReference type="InterPro" id="IPR001034">
    <property type="entry name" value="DeoR_HTH"/>
</dbReference>
<dbReference type="PROSITE" id="PS52050">
    <property type="entry name" value="WYL"/>
    <property type="match status" value="1"/>
</dbReference>
<evidence type="ECO:0000256" key="3">
    <source>
        <dbReference type="ARBA" id="ARBA00023163"/>
    </source>
</evidence>
<keyword evidence="1" id="KW-0805">Transcription regulation</keyword>
<dbReference type="InterPro" id="IPR051534">
    <property type="entry name" value="CBASS_pafABC_assoc_protein"/>
</dbReference>